<reference evidence="3" key="1">
    <citation type="submission" date="2013-04" db="EMBL/GenBank/DDBJ databases">
        <authorList>
            <person name="Qu J."/>
            <person name="Murali S.C."/>
            <person name="Bandaranaike D."/>
            <person name="Bellair M."/>
            <person name="Blankenburg K."/>
            <person name="Chao H."/>
            <person name="Dinh H."/>
            <person name="Doddapaneni H."/>
            <person name="Downs B."/>
            <person name="Dugan-Rocha S."/>
            <person name="Elkadiri S."/>
            <person name="Gnanaolivu R.D."/>
            <person name="Hernandez B."/>
            <person name="Javaid M."/>
            <person name="Jayaseelan J.C."/>
            <person name="Lee S."/>
            <person name="Li M."/>
            <person name="Ming W."/>
            <person name="Munidasa M."/>
            <person name="Muniz J."/>
            <person name="Nguyen L."/>
            <person name="Ongeri F."/>
            <person name="Osuji N."/>
            <person name="Pu L.-L."/>
            <person name="Puazo M."/>
            <person name="Qu C."/>
            <person name="Quiroz J."/>
            <person name="Raj R."/>
            <person name="Weissenberger G."/>
            <person name="Xin Y."/>
            <person name="Zou X."/>
            <person name="Han Y."/>
            <person name="Richards S."/>
            <person name="Worley K."/>
            <person name="Muzny D."/>
            <person name="Gibbs R."/>
        </authorList>
    </citation>
    <scope>NUCLEOTIDE SEQUENCE</scope>
    <source>
        <strain evidence="3">Sampled in the wild</strain>
    </source>
</reference>
<keyword evidence="1" id="KW-0732">Signal</keyword>
<gene>
    <name evidence="3" type="ORF">J437_LFUL014838</name>
</gene>
<comment type="caution">
    <text evidence="3">The sequence shown here is derived from an EMBL/GenBank/DDBJ whole genome shotgun (WGS) entry which is preliminary data.</text>
</comment>
<keyword evidence="4" id="KW-1185">Reference proteome</keyword>
<organism evidence="3 4">
    <name type="scientific">Ladona fulva</name>
    <name type="common">Scarce chaser dragonfly</name>
    <name type="synonym">Libellula fulva</name>
    <dbReference type="NCBI Taxonomy" id="123851"/>
    <lineage>
        <taxon>Eukaryota</taxon>
        <taxon>Metazoa</taxon>
        <taxon>Ecdysozoa</taxon>
        <taxon>Arthropoda</taxon>
        <taxon>Hexapoda</taxon>
        <taxon>Insecta</taxon>
        <taxon>Pterygota</taxon>
        <taxon>Palaeoptera</taxon>
        <taxon>Odonata</taxon>
        <taxon>Epiprocta</taxon>
        <taxon>Anisoptera</taxon>
        <taxon>Libelluloidea</taxon>
        <taxon>Libellulidae</taxon>
        <taxon>Ladona</taxon>
    </lineage>
</organism>
<dbReference type="OrthoDB" id="88853at2759"/>
<sequence>MRSIYLIFFAAVVCMTTAQKRDCNFACITLYDPICGVNKAGHQMTFSVGCEMDSHNCRNPGNEYTFLRKGSC</sequence>
<evidence type="ECO:0000256" key="1">
    <source>
        <dbReference type="SAM" id="SignalP"/>
    </source>
</evidence>
<dbReference type="InterPro" id="IPR002350">
    <property type="entry name" value="Kazal_dom"/>
</dbReference>
<evidence type="ECO:0000313" key="4">
    <source>
        <dbReference type="Proteomes" id="UP000792457"/>
    </source>
</evidence>
<feature type="chain" id="PRO_5035430675" description="Kazal-like domain-containing protein" evidence="1">
    <location>
        <begin position="19"/>
        <end position="72"/>
    </location>
</feature>
<protein>
    <recommendedName>
        <fullName evidence="2">Kazal-like domain-containing protein</fullName>
    </recommendedName>
</protein>
<feature type="domain" description="Kazal-like" evidence="2">
    <location>
        <begin position="17"/>
        <end position="72"/>
    </location>
</feature>
<name>A0A8K0KLC5_LADFU</name>
<accession>A0A8K0KLC5</accession>
<dbReference type="Gene3D" id="3.30.60.30">
    <property type="match status" value="1"/>
</dbReference>
<dbReference type="PROSITE" id="PS51465">
    <property type="entry name" value="KAZAL_2"/>
    <property type="match status" value="1"/>
</dbReference>
<dbReference type="InterPro" id="IPR036058">
    <property type="entry name" value="Kazal_dom_sf"/>
</dbReference>
<dbReference type="Proteomes" id="UP000792457">
    <property type="component" value="Unassembled WGS sequence"/>
</dbReference>
<dbReference type="SUPFAM" id="SSF100895">
    <property type="entry name" value="Kazal-type serine protease inhibitors"/>
    <property type="match status" value="1"/>
</dbReference>
<dbReference type="AlphaFoldDB" id="A0A8K0KLC5"/>
<feature type="signal peptide" evidence="1">
    <location>
        <begin position="1"/>
        <end position="18"/>
    </location>
</feature>
<evidence type="ECO:0000259" key="2">
    <source>
        <dbReference type="PROSITE" id="PS51465"/>
    </source>
</evidence>
<dbReference type="Pfam" id="PF07648">
    <property type="entry name" value="Kazal_2"/>
    <property type="match status" value="1"/>
</dbReference>
<proteinExistence type="predicted"/>
<evidence type="ECO:0000313" key="3">
    <source>
        <dbReference type="EMBL" id="KAG8234373.1"/>
    </source>
</evidence>
<dbReference type="EMBL" id="KZ308803">
    <property type="protein sequence ID" value="KAG8234373.1"/>
    <property type="molecule type" value="Genomic_DNA"/>
</dbReference>
<reference evidence="3" key="2">
    <citation type="submission" date="2017-10" db="EMBL/GenBank/DDBJ databases">
        <title>Ladona fulva Genome sequencing and assembly.</title>
        <authorList>
            <person name="Murali S."/>
            <person name="Richards S."/>
            <person name="Bandaranaike D."/>
            <person name="Bellair M."/>
            <person name="Blankenburg K."/>
            <person name="Chao H."/>
            <person name="Dinh H."/>
            <person name="Doddapaneni H."/>
            <person name="Dugan-Rocha S."/>
            <person name="Elkadiri S."/>
            <person name="Gnanaolivu R."/>
            <person name="Hernandez B."/>
            <person name="Skinner E."/>
            <person name="Javaid M."/>
            <person name="Lee S."/>
            <person name="Li M."/>
            <person name="Ming W."/>
            <person name="Munidasa M."/>
            <person name="Muniz J."/>
            <person name="Nguyen L."/>
            <person name="Hughes D."/>
            <person name="Osuji N."/>
            <person name="Pu L.-L."/>
            <person name="Puazo M."/>
            <person name="Qu C."/>
            <person name="Quiroz J."/>
            <person name="Raj R."/>
            <person name="Weissenberger G."/>
            <person name="Xin Y."/>
            <person name="Zou X."/>
            <person name="Han Y."/>
            <person name="Worley K."/>
            <person name="Muzny D."/>
            <person name="Gibbs R."/>
        </authorList>
    </citation>
    <scope>NUCLEOTIDE SEQUENCE</scope>
    <source>
        <strain evidence="3">Sampled in the wild</strain>
    </source>
</reference>